<dbReference type="Gene3D" id="2.30.22.10">
    <property type="entry name" value="Head domain of nucleotide exchange factor GrpE"/>
    <property type="match status" value="1"/>
</dbReference>
<dbReference type="GO" id="GO:0051082">
    <property type="term" value="F:unfolded protein binding"/>
    <property type="evidence" value="ECO:0007669"/>
    <property type="project" value="TreeGrafter"/>
</dbReference>
<dbReference type="AlphaFoldDB" id="G4QBG2"/>
<sequence>MQNTDNDLNNSELNEEINNESSEDIQDQIEDEGLEGLEQDNGFVESEDPQKLISELQEQVMQMQDQSLRAMAEVENIRRRSNEEIIKARKYALEGFAAELLPVRDSLEAALSAEEQSLESLKEGMDLTYKQLTQALERNNLTEIAPEASAKFDPNFHQAISSVPDSDVEKDCIVQVLQKGYKLADRVVRPALVIVSAG</sequence>
<dbReference type="GO" id="GO:0006457">
    <property type="term" value="P:protein folding"/>
    <property type="evidence" value="ECO:0007669"/>
    <property type="project" value="InterPro"/>
</dbReference>
<evidence type="ECO:0000256" key="8">
    <source>
        <dbReference type="ARBA" id="ARBA00072274"/>
    </source>
</evidence>
<comment type="subunit">
    <text evidence="3 10">Homodimer.</text>
</comment>
<dbReference type="NCBIfam" id="NF010737">
    <property type="entry name" value="PRK14139.1"/>
    <property type="match status" value="1"/>
</dbReference>
<dbReference type="InterPro" id="IPR013805">
    <property type="entry name" value="GrpE_CC"/>
</dbReference>
<evidence type="ECO:0000256" key="12">
    <source>
        <dbReference type="RuleBase" id="RU004478"/>
    </source>
</evidence>
<evidence type="ECO:0000256" key="13">
    <source>
        <dbReference type="SAM" id="MobiDB-lite"/>
    </source>
</evidence>
<evidence type="ECO:0000256" key="3">
    <source>
        <dbReference type="ARBA" id="ARBA00011738"/>
    </source>
</evidence>
<evidence type="ECO:0000256" key="1">
    <source>
        <dbReference type="ARBA" id="ARBA00004496"/>
    </source>
</evidence>
<dbReference type="STRING" id="1008459.TASI_1190"/>
<reference key="1">
    <citation type="submission" date="2011-09" db="EMBL/GenBank/DDBJ databases">
        <title>Genomic characterization of the Taylorella genus.</title>
        <authorList>
            <person name="Hebert L."/>
            <person name="Moumen B."/>
            <person name="Pons N."/>
            <person name="Duquesne F."/>
            <person name="Breuil M.-F."/>
            <person name="Goux D."/>
            <person name="Batto J.-M."/>
            <person name="Renault P."/>
            <person name="Laugier C."/>
            <person name="Petry S."/>
        </authorList>
    </citation>
    <scope>NUCLEOTIDE SEQUENCE</scope>
    <source>
        <strain>MCE3</strain>
    </source>
</reference>
<feature type="compositionally biased region" description="Acidic residues" evidence="13">
    <location>
        <begin position="13"/>
        <end position="28"/>
    </location>
</feature>
<dbReference type="EMBL" id="CP003059">
    <property type="protein sequence ID" value="AEP36940.1"/>
    <property type="molecule type" value="Genomic_DNA"/>
</dbReference>
<dbReference type="PROSITE" id="PS01071">
    <property type="entry name" value="GRPE"/>
    <property type="match status" value="1"/>
</dbReference>
<dbReference type="FunFam" id="2.30.22.10:FF:000001">
    <property type="entry name" value="Protein GrpE"/>
    <property type="match status" value="1"/>
</dbReference>
<keyword evidence="5 10" id="KW-0346">Stress response</keyword>
<keyword evidence="6 10" id="KW-0143">Chaperone</keyword>
<dbReference type="RefSeq" id="WP_014111834.1">
    <property type="nucleotide sequence ID" value="NC_016043.1"/>
</dbReference>
<comment type="subcellular location">
    <subcellularLocation>
        <location evidence="1 10">Cytoplasm</location>
    </subcellularLocation>
</comment>
<dbReference type="InterPro" id="IPR000740">
    <property type="entry name" value="GrpE"/>
</dbReference>
<evidence type="ECO:0000256" key="11">
    <source>
        <dbReference type="RuleBase" id="RU000639"/>
    </source>
</evidence>
<dbReference type="NCBIfam" id="NF010748">
    <property type="entry name" value="PRK14150.1"/>
    <property type="match status" value="1"/>
</dbReference>
<dbReference type="GO" id="GO:0042803">
    <property type="term" value="F:protein homodimerization activity"/>
    <property type="evidence" value="ECO:0007669"/>
    <property type="project" value="InterPro"/>
</dbReference>
<evidence type="ECO:0000256" key="6">
    <source>
        <dbReference type="ARBA" id="ARBA00023186"/>
    </source>
</evidence>
<evidence type="ECO:0000256" key="9">
    <source>
        <dbReference type="ARBA" id="ARBA00076414"/>
    </source>
</evidence>
<accession>G4QBG2</accession>
<dbReference type="NCBIfam" id="NF010738">
    <property type="entry name" value="PRK14140.1"/>
    <property type="match status" value="1"/>
</dbReference>
<dbReference type="SUPFAM" id="SSF58014">
    <property type="entry name" value="Coiled-coil domain of nucleotide exchange factor GrpE"/>
    <property type="match status" value="1"/>
</dbReference>
<reference evidence="14 15" key="2">
    <citation type="journal article" date="2012" name="PLoS ONE">
        <title>Genomic characterization of the taylorella genus.</title>
        <authorList>
            <person name="Hebert L."/>
            <person name="Moumen B."/>
            <person name="Pons N."/>
            <person name="Duquesne F."/>
            <person name="Breuil M.F."/>
            <person name="Goux D."/>
            <person name="Batto J.M."/>
            <person name="Laugier C."/>
            <person name="Renault P."/>
            <person name="Petry S."/>
        </authorList>
    </citation>
    <scope>NUCLEOTIDE SEQUENCE [LARGE SCALE GENOMIC DNA]</scope>
    <source>
        <strain evidence="14 15">MCE3</strain>
    </source>
</reference>
<dbReference type="Gene3D" id="3.90.20.20">
    <property type="match status" value="1"/>
</dbReference>
<dbReference type="eggNOG" id="COG0576">
    <property type="taxonomic scope" value="Bacteria"/>
</dbReference>
<evidence type="ECO:0000256" key="10">
    <source>
        <dbReference type="HAMAP-Rule" id="MF_01151"/>
    </source>
</evidence>
<dbReference type="KEGG" id="tas:TASI_1190"/>
<feature type="compositionally biased region" description="Low complexity" evidence="13">
    <location>
        <begin position="1"/>
        <end position="12"/>
    </location>
</feature>
<dbReference type="CDD" id="cd00446">
    <property type="entry name" value="GrpE"/>
    <property type="match status" value="1"/>
</dbReference>
<evidence type="ECO:0000256" key="7">
    <source>
        <dbReference type="ARBA" id="ARBA00053401"/>
    </source>
</evidence>
<dbReference type="GO" id="GO:0005829">
    <property type="term" value="C:cytosol"/>
    <property type="evidence" value="ECO:0007669"/>
    <property type="project" value="TreeGrafter"/>
</dbReference>
<dbReference type="OrthoDB" id="9789811at2"/>
<proteinExistence type="inferred from homology"/>
<dbReference type="GO" id="GO:0051087">
    <property type="term" value="F:protein-folding chaperone binding"/>
    <property type="evidence" value="ECO:0007669"/>
    <property type="project" value="InterPro"/>
</dbReference>
<keyword evidence="4 10" id="KW-0963">Cytoplasm</keyword>
<dbReference type="PRINTS" id="PR00773">
    <property type="entry name" value="GRPEPROTEIN"/>
</dbReference>
<dbReference type="GO" id="GO:0000774">
    <property type="term" value="F:adenyl-nucleotide exchange factor activity"/>
    <property type="evidence" value="ECO:0007669"/>
    <property type="project" value="InterPro"/>
</dbReference>
<comment type="function">
    <text evidence="7 10 11">Participates actively in the response to hyperosmotic and heat shock by preventing the aggregation of stress-denatured proteins, in association with DnaK and GrpE. It is the nucleotide exchange factor for DnaK and may function as a thermosensor. Unfolded proteins bind initially to DnaJ; upon interaction with the DnaJ-bound protein, DnaK hydrolyzes its bound ATP, resulting in the formation of a stable complex. GrpE releases ADP from DnaK; ATP binding to DnaK triggers the release of the substrate protein, thus completing the reaction cycle. Several rounds of ATP-dependent interactions between DnaJ, DnaK and GrpE are required for fully efficient folding.</text>
</comment>
<dbReference type="PANTHER" id="PTHR21237:SF23">
    <property type="entry name" value="GRPE PROTEIN HOMOLOG, MITOCHONDRIAL"/>
    <property type="match status" value="1"/>
</dbReference>
<protein>
    <recommendedName>
        <fullName evidence="8 10">Protein GrpE</fullName>
    </recommendedName>
    <alternativeName>
        <fullName evidence="9 10">HSP-70 cofactor</fullName>
    </alternativeName>
</protein>
<dbReference type="Proteomes" id="UP000009284">
    <property type="component" value="Chromosome"/>
</dbReference>
<comment type="similarity">
    <text evidence="2 10 12">Belongs to the GrpE family.</text>
</comment>
<organism evidence="14 15">
    <name type="scientific">Taylorella asinigenitalis (strain MCE3)</name>
    <dbReference type="NCBI Taxonomy" id="1008459"/>
    <lineage>
        <taxon>Bacteria</taxon>
        <taxon>Pseudomonadati</taxon>
        <taxon>Pseudomonadota</taxon>
        <taxon>Betaproteobacteria</taxon>
        <taxon>Burkholderiales</taxon>
        <taxon>Alcaligenaceae</taxon>
        <taxon>Taylorella</taxon>
    </lineage>
</organism>
<evidence type="ECO:0000313" key="14">
    <source>
        <dbReference type="EMBL" id="AEP36940.1"/>
    </source>
</evidence>
<name>G4QBG2_TAYAM</name>
<evidence type="ECO:0000313" key="15">
    <source>
        <dbReference type="Proteomes" id="UP000009284"/>
    </source>
</evidence>
<dbReference type="InterPro" id="IPR009012">
    <property type="entry name" value="GrpE_head"/>
</dbReference>
<dbReference type="SUPFAM" id="SSF51064">
    <property type="entry name" value="Head domain of nucleotide exchange factor GrpE"/>
    <property type="match status" value="1"/>
</dbReference>
<evidence type="ECO:0000256" key="4">
    <source>
        <dbReference type="ARBA" id="ARBA00022490"/>
    </source>
</evidence>
<evidence type="ECO:0000256" key="5">
    <source>
        <dbReference type="ARBA" id="ARBA00023016"/>
    </source>
</evidence>
<dbReference type="PANTHER" id="PTHR21237">
    <property type="entry name" value="GRPE PROTEIN"/>
    <property type="match status" value="1"/>
</dbReference>
<dbReference type="Pfam" id="PF01025">
    <property type="entry name" value="GrpE"/>
    <property type="match status" value="1"/>
</dbReference>
<keyword evidence="15" id="KW-1185">Reference proteome</keyword>
<evidence type="ECO:0000256" key="2">
    <source>
        <dbReference type="ARBA" id="ARBA00009054"/>
    </source>
</evidence>
<dbReference type="HAMAP" id="MF_01151">
    <property type="entry name" value="GrpE"/>
    <property type="match status" value="1"/>
</dbReference>
<feature type="region of interest" description="Disordered" evidence="13">
    <location>
        <begin position="1"/>
        <end position="28"/>
    </location>
</feature>
<gene>
    <name evidence="10" type="primary">grpE</name>
    <name evidence="14" type="ordered locus">TASI_1190</name>
</gene>
<dbReference type="HOGENOM" id="CLU_057217_5_2_4"/>